<dbReference type="SUPFAM" id="SSF140683">
    <property type="entry name" value="SP0561-like"/>
    <property type="match status" value="1"/>
</dbReference>
<organism evidence="2 3">
    <name type="scientific">Syntrophotalea acetylenica</name>
    <name type="common">Pelobacter acetylenicus</name>
    <dbReference type="NCBI Taxonomy" id="29542"/>
    <lineage>
        <taxon>Bacteria</taxon>
        <taxon>Pseudomonadati</taxon>
        <taxon>Thermodesulfobacteriota</taxon>
        <taxon>Desulfuromonadia</taxon>
        <taxon>Desulfuromonadales</taxon>
        <taxon>Syntrophotaleaceae</taxon>
        <taxon>Syntrophotalea</taxon>
    </lineage>
</organism>
<gene>
    <name evidence="2" type="ORF">A7E75_13185</name>
</gene>
<dbReference type="STRING" id="29542.A6070_07210"/>
<dbReference type="InterPro" id="IPR023883">
    <property type="entry name" value="CHP03980_redox-disulphide"/>
</dbReference>
<dbReference type="EMBL" id="CP015518">
    <property type="protein sequence ID" value="APG25858.1"/>
    <property type="molecule type" value="Genomic_DNA"/>
</dbReference>
<sequence>MSDKITKDMKFSEILAYGQPVIQVFMKYKMGCLGCAAARYETLEQGATAHGVDVEALLKDLNAVIKN</sequence>
<dbReference type="KEGG" id="pace:A6070_07210"/>
<dbReference type="Gene3D" id="1.10.3910.10">
    <property type="entry name" value="SP0561-like"/>
    <property type="match status" value="1"/>
</dbReference>
<dbReference type="NCBIfam" id="TIGR03980">
    <property type="entry name" value="prismane_assoc"/>
    <property type="match status" value="1"/>
</dbReference>
<protein>
    <submittedName>
        <fullName evidence="2">Disulfide oxidoreductase</fullName>
    </submittedName>
</protein>
<dbReference type="PANTHER" id="PTHR39341:SF1">
    <property type="entry name" value="DUF1858 DOMAIN-CONTAINING PROTEIN"/>
    <property type="match status" value="1"/>
</dbReference>
<proteinExistence type="predicted"/>
<feature type="domain" description="DUF1858" evidence="1">
    <location>
        <begin position="5"/>
        <end position="57"/>
    </location>
</feature>
<evidence type="ECO:0000313" key="2">
    <source>
        <dbReference type="EMBL" id="APG25858.1"/>
    </source>
</evidence>
<dbReference type="InterPro" id="IPR015077">
    <property type="entry name" value="DUF1858"/>
</dbReference>
<evidence type="ECO:0000313" key="3">
    <source>
        <dbReference type="Proteomes" id="UP000182264"/>
    </source>
</evidence>
<dbReference type="Pfam" id="PF08984">
    <property type="entry name" value="DUF1858"/>
    <property type="match status" value="1"/>
</dbReference>
<dbReference type="OrthoDB" id="5397989at2"/>
<dbReference type="PANTHER" id="PTHR39341">
    <property type="entry name" value="BSL7085 PROTEIN"/>
    <property type="match status" value="1"/>
</dbReference>
<dbReference type="AlphaFoldDB" id="A0A1L3GJK0"/>
<dbReference type="InterPro" id="IPR038062">
    <property type="entry name" value="ScdA-like_N_sf"/>
</dbReference>
<keyword evidence="3" id="KW-1185">Reference proteome</keyword>
<dbReference type="Proteomes" id="UP000182264">
    <property type="component" value="Chromosome"/>
</dbReference>
<dbReference type="RefSeq" id="WP_072287701.1">
    <property type="nucleotide sequence ID" value="NZ_CP015455.1"/>
</dbReference>
<name>A0A1L3GJK0_SYNAC</name>
<accession>A0A1L3GJK0</accession>
<reference evidence="2 3" key="1">
    <citation type="journal article" date="2017" name="Genome Announc.">
        <title>Complete Genome Sequences of Two Acetylene-Fermenting Pelobacter acetylenicus Strains.</title>
        <authorList>
            <person name="Sutton J.M."/>
            <person name="Baesman S.M."/>
            <person name="Fierst J.L."/>
            <person name="Poret-Peterson A.T."/>
            <person name="Oremland R.S."/>
            <person name="Dunlap D.S."/>
            <person name="Akob D.M."/>
        </authorList>
    </citation>
    <scope>NUCLEOTIDE SEQUENCE [LARGE SCALE GENOMIC DNA]</scope>
    <source>
        <strain evidence="2 3">DSM 3247</strain>
    </source>
</reference>
<evidence type="ECO:0000259" key="1">
    <source>
        <dbReference type="Pfam" id="PF08984"/>
    </source>
</evidence>